<dbReference type="InterPro" id="IPR012674">
    <property type="entry name" value="Calycin"/>
</dbReference>
<dbReference type="InterPro" id="IPR000566">
    <property type="entry name" value="Lipocln_cytosolic_FA-bd_dom"/>
</dbReference>
<evidence type="ECO:0000313" key="4">
    <source>
        <dbReference type="EMBL" id="MFD2744437.1"/>
    </source>
</evidence>
<dbReference type="PANTHER" id="PTHR10612">
    <property type="entry name" value="APOLIPOPROTEIN D"/>
    <property type="match status" value="1"/>
</dbReference>
<dbReference type="Gene3D" id="2.40.128.20">
    <property type="match status" value="1"/>
</dbReference>
<dbReference type="Proteomes" id="UP001597418">
    <property type="component" value="Unassembled WGS sequence"/>
</dbReference>
<feature type="domain" description="Lipocalin/cytosolic fatty-acid binding" evidence="3">
    <location>
        <begin position="37"/>
        <end position="176"/>
    </location>
</feature>
<keyword evidence="5" id="KW-1185">Reference proteome</keyword>
<accession>A0ABW5UF21</accession>
<evidence type="ECO:0000259" key="3">
    <source>
        <dbReference type="Pfam" id="PF08212"/>
    </source>
</evidence>
<comment type="caution">
    <text evidence="4">The sequence shown here is derived from an EMBL/GenBank/DDBJ whole genome shotgun (WGS) entry which is preliminary data.</text>
</comment>
<gene>
    <name evidence="4" type="ORF">ACFSQ6_13645</name>
</gene>
<dbReference type="InterPro" id="IPR047202">
    <property type="entry name" value="Lipocalin_Blc-like_dom"/>
</dbReference>
<comment type="similarity">
    <text evidence="1 2">Belongs to the calycin superfamily. Lipocalin family.</text>
</comment>
<name>A0ABW5UF21_9SPHI</name>
<dbReference type="SUPFAM" id="SSF50814">
    <property type="entry name" value="Lipocalins"/>
    <property type="match status" value="1"/>
</dbReference>
<protein>
    <submittedName>
        <fullName evidence="4">Lipocalin family protein</fullName>
    </submittedName>
</protein>
<organism evidence="4 5">
    <name type="scientific">Sphingobacterium populi</name>
    <dbReference type="NCBI Taxonomy" id="1812824"/>
    <lineage>
        <taxon>Bacteria</taxon>
        <taxon>Pseudomonadati</taxon>
        <taxon>Bacteroidota</taxon>
        <taxon>Sphingobacteriia</taxon>
        <taxon>Sphingobacteriales</taxon>
        <taxon>Sphingobacteriaceae</taxon>
        <taxon>Sphingobacterium</taxon>
    </lineage>
</organism>
<dbReference type="EMBL" id="JBHUMB010000014">
    <property type="protein sequence ID" value="MFD2744437.1"/>
    <property type="molecule type" value="Genomic_DNA"/>
</dbReference>
<proteinExistence type="inferred from homology"/>
<evidence type="ECO:0000313" key="5">
    <source>
        <dbReference type="Proteomes" id="UP001597418"/>
    </source>
</evidence>
<dbReference type="InterPro" id="IPR022271">
    <property type="entry name" value="Lipocalin_ApoD"/>
</dbReference>
<dbReference type="CDD" id="cd19438">
    <property type="entry name" value="lipocalin_Blc-like"/>
    <property type="match status" value="1"/>
</dbReference>
<dbReference type="RefSeq" id="WP_066751796.1">
    <property type="nucleotide sequence ID" value="NZ_JBHUMB010000014.1"/>
</dbReference>
<dbReference type="PROSITE" id="PS00213">
    <property type="entry name" value="LIPOCALIN"/>
    <property type="match status" value="1"/>
</dbReference>
<reference evidence="5" key="1">
    <citation type="journal article" date="2019" name="Int. J. Syst. Evol. Microbiol.">
        <title>The Global Catalogue of Microorganisms (GCM) 10K type strain sequencing project: providing services to taxonomists for standard genome sequencing and annotation.</title>
        <authorList>
            <consortium name="The Broad Institute Genomics Platform"/>
            <consortium name="The Broad Institute Genome Sequencing Center for Infectious Disease"/>
            <person name="Wu L."/>
            <person name="Ma J."/>
        </authorList>
    </citation>
    <scope>NUCLEOTIDE SEQUENCE [LARGE SCALE GENOMIC DNA]</scope>
    <source>
        <strain evidence="5">KCTC 42247</strain>
    </source>
</reference>
<evidence type="ECO:0000256" key="1">
    <source>
        <dbReference type="ARBA" id="ARBA00006889"/>
    </source>
</evidence>
<evidence type="ECO:0000256" key="2">
    <source>
        <dbReference type="PIRNR" id="PIRNR036893"/>
    </source>
</evidence>
<dbReference type="Pfam" id="PF08212">
    <property type="entry name" value="Lipocalin_2"/>
    <property type="match status" value="1"/>
</dbReference>
<dbReference type="PRINTS" id="PR01171">
    <property type="entry name" value="BCTLIPOCALIN"/>
</dbReference>
<dbReference type="PIRSF" id="PIRSF036893">
    <property type="entry name" value="Lipocalin_ApoD"/>
    <property type="match status" value="1"/>
</dbReference>
<dbReference type="InterPro" id="IPR002446">
    <property type="entry name" value="Lipocalin_bac"/>
</dbReference>
<dbReference type="PANTHER" id="PTHR10612:SF34">
    <property type="entry name" value="APOLIPOPROTEIN D"/>
    <property type="match status" value="1"/>
</dbReference>
<sequence length="178" mass="20560">MDKKQSLLAITAIAAGTAAYNILKPVRSDVPVIEDFDKSKFMGTWHEVARLDFFWEKNLTEVTATYSINADGSINVLNRGYDLIKDKWKERSGKVKFLGEEHIGALKVSFFRPLYAGYNIMHIDQDYKYALVFGGNTNYMWILSREKQVPENIRQKYVQYAMRSGYATHKLVWASQDE</sequence>
<dbReference type="InterPro" id="IPR022272">
    <property type="entry name" value="Lipocalin_CS"/>
</dbReference>